<dbReference type="GO" id="GO:0005739">
    <property type="term" value="C:mitochondrion"/>
    <property type="evidence" value="ECO:0007669"/>
    <property type="project" value="UniProtKB-SubCell"/>
</dbReference>
<dbReference type="Proteomes" id="UP000007151">
    <property type="component" value="Unassembled WGS sequence"/>
</dbReference>
<name>A0A212EQ81_DANPL</name>
<sequence>MPEATVLPKKFSDGPHGLGDPEDRSLRKVEVEVVIPKLMREKAKTEKCIKEVEDFNKCCKASSLFMVFKCRDENSALKSCMAKWYNDEKFKNVCTEEYLQQRSEYRKTGIKKSIRRV</sequence>
<accession>A0A212EQ81</accession>
<evidence type="ECO:0000313" key="4">
    <source>
        <dbReference type="EMBL" id="OWR43627.1"/>
    </source>
</evidence>
<dbReference type="PROSITE" id="PS51808">
    <property type="entry name" value="CHCH"/>
    <property type="match status" value="1"/>
</dbReference>
<dbReference type="Pfam" id="PF08583">
    <property type="entry name" value="Cmc1"/>
    <property type="match status" value="1"/>
</dbReference>
<protein>
    <recommendedName>
        <fullName evidence="3">COX assembly mitochondrial protein</fullName>
    </recommendedName>
</protein>
<comment type="subcellular location">
    <subcellularLocation>
        <location evidence="3">Mitochondrion</location>
    </subcellularLocation>
</comment>
<organism evidence="4 5">
    <name type="scientific">Danaus plexippus plexippus</name>
    <dbReference type="NCBI Taxonomy" id="278856"/>
    <lineage>
        <taxon>Eukaryota</taxon>
        <taxon>Metazoa</taxon>
        <taxon>Ecdysozoa</taxon>
        <taxon>Arthropoda</taxon>
        <taxon>Hexapoda</taxon>
        <taxon>Insecta</taxon>
        <taxon>Pterygota</taxon>
        <taxon>Neoptera</taxon>
        <taxon>Endopterygota</taxon>
        <taxon>Lepidoptera</taxon>
        <taxon>Glossata</taxon>
        <taxon>Ditrysia</taxon>
        <taxon>Papilionoidea</taxon>
        <taxon>Nymphalidae</taxon>
        <taxon>Danainae</taxon>
        <taxon>Danaini</taxon>
        <taxon>Danaina</taxon>
        <taxon>Danaus</taxon>
        <taxon>Danaus</taxon>
    </lineage>
</organism>
<dbReference type="PANTHER" id="PTHR22977:SF5">
    <property type="entry name" value="COX ASSEMBLY MITOCHONDRIAL PROTEIN HOMOLOG"/>
    <property type="match status" value="1"/>
</dbReference>
<comment type="similarity">
    <text evidence="1 3">Belongs to the CMC family.</text>
</comment>
<gene>
    <name evidence="4" type="ORF">KGM_207381</name>
</gene>
<evidence type="ECO:0000256" key="1">
    <source>
        <dbReference type="ARBA" id="ARBA00007347"/>
    </source>
</evidence>
<comment type="caution">
    <text evidence="4">The sequence shown here is derived from an EMBL/GenBank/DDBJ whole genome shotgun (WGS) entry which is preliminary data.</text>
</comment>
<dbReference type="STRING" id="278856.A0A212EQ81"/>
<evidence type="ECO:0000256" key="3">
    <source>
        <dbReference type="RuleBase" id="RU364104"/>
    </source>
</evidence>
<reference evidence="4 5" key="1">
    <citation type="journal article" date="2011" name="Cell">
        <title>The monarch butterfly genome yields insights into long-distance migration.</title>
        <authorList>
            <person name="Zhan S."/>
            <person name="Merlin C."/>
            <person name="Boore J.L."/>
            <person name="Reppert S.M."/>
        </authorList>
    </citation>
    <scope>NUCLEOTIDE SEQUENCE [LARGE SCALE GENOMIC DNA]</scope>
    <source>
        <strain evidence="4">F-2</strain>
    </source>
</reference>
<dbReference type="EMBL" id="AGBW02013301">
    <property type="protein sequence ID" value="OWR43627.1"/>
    <property type="molecule type" value="Genomic_DNA"/>
</dbReference>
<dbReference type="PANTHER" id="PTHR22977">
    <property type="entry name" value="COX ASSEMBLY MITOCHONDRIAL PROTEIN"/>
    <property type="match status" value="1"/>
</dbReference>
<dbReference type="InterPro" id="IPR013892">
    <property type="entry name" value="Cyt_c_biogenesis_Cmc1-like"/>
</dbReference>
<evidence type="ECO:0000256" key="2">
    <source>
        <dbReference type="ARBA" id="ARBA00023157"/>
    </source>
</evidence>
<dbReference type="AlphaFoldDB" id="A0A212EQ81"/>
<keyword evidence="5" id="KW-1185">Reference proteome</keyword>
<evidence type="ECO:0000313" key="5">
    <source>
        <dbReference type="Proteomes" id="UP000007151"/>
    </source>
</evidence>
<dbReference type="KEGG" id="dpl:KGM_207381"/>
<dbReference type="FunCoup" id="A0A212EQ81">
    <property type="interactions" value="135"/>
</dbReference>
<keyword evidence="3" id="KW-0496">Mitochondrion</keyword>
<dbReference type="OrthoDB" id="6224010at2759"/>
<dbReference type="eggNOG" id="KOG4624">
    <property type="taxonomic scope" value="Eukaryota"/>
</dbReference>
<keyword evidence="2" id="KW-1015">Disulfide bond</keyword>
<proteinExistence type="inferred from homology"/>